<evidence type="ECO:0000313" key="2">
    <source>
        <dbReference type="EMBL" id="CAI0374517.1"/>
    </source>
</evidence>
<dbReference type="InterPro" id="IPR001810">
    <property type="entry name" value="F-box_dom"/>
</dbReference>
<feature type="domain" description="F-box" evidence="1">
    <location>
        <begin position="22"/>
        <end position="70"/>
    </location>
</feature>
<protein>
    <recommendedName>
        <fullName evidence="1">F-box domain-containing protein</fullName>
    </recommendedName>
</protein>
<dbReference type="Gene3D" id="3.80.10.10">
    <property type="entry name" value="Ribonuclease Inhibitor"/>
    <property type="match status" value="1"/>
</dbReference>
<organism evidence="2 3">
    <name type="scientific">Linum tenue</name>
    <dbReference type="NCBI Taxonomy" id="586396"/>
    <lineage>
        <taxon>Eukaryota</taxon>
        <taxon>Viridiplantae</taxon>
        <taxon>Streptophyta</taxon>
        <taxon>Embryophyta</taxon>
        <taxon>Tracheophyta</taxon>
        <taxon>Spermatophyta</taxon>
        <taxon>Magnoliopsida</taxon>
        <taxon>eudicotyledons</taxon>
        <taxon>Gunneridae</taxon>
        <taxon>Pentapetalae</taxon>
        <taxon>rosids</taxon>
        <taxon>fabids</taxon>
        <taxon>Malpighiales</taxon>
        <taxon>Linaceae</taxon>
        <taxon>Linum</taxon>
    </lineage>
</organism>
<sequence length="267" mass="30087">MDAETLVETKRSRACSNCDETDDWVSDLPNPILHHILSFLDTKYTVQTCLLSRRWRCLWKDVPVLKFSGFSFHHDEDSGFVNHVTKFLALRFDSAAVSSVDIDFGFGMRDKNTAFQLIDSVLKHAGAASRGSNNLHHLSIARFGTDDSYDVVGRIIAYGHHESLETLKLAGSEIKVGSLDRFRLLTSLELSDCCFCSTEEESSSLELDPFSNLPRLSYLKVIDCRTSSKNWSFVVSSGTQLLDLEVRVARDHMKDFDLVDRGFCAET</sequence>
<comment type="caution">
    <text evidence="2">The sequence shown here is derived from an EMBL/GenBank/DDBJ whole genome shotgun (WGS) entry which is preliminary data.</text>
</comment>
<evidence type="ECO:0000313" key="3">
    <source>
        <dbReference type="Proteomes" id="UP001154282"/>
    </source>
</evidence>
<dbReference type="Pfam" id="PF00646">
    <property type="entry name" value="F-box"/>
    <property type="match status" value="1"/>
</dbReference>
<dbReference type="SUPFAM" id="SSF81383">
    <property type="entry name" value="F-box domain"/>
    <property type="match status" value="1"/>
</dbReference>
<dbReference type="InterPro" id="IPR053197">
    <property type="entry name" value="F-box_SCFL_complex_component"/>
</dbReference>
<dbReference type="Gene3D" id="1.20.1280.50">
    <property type="match status" value="1"/>
</dbReference>
<dbReference type="SMART" id="SM00256">
    <property type="entry name" value="FBOX"/>
    <property type="match status" value="1"/>
</dbReference>
<evidence type="ECO:0000259" key="1">
    <source>
        <dbReference type="PROSITE" id="PS50181"/>
    </source>
</evidence>
<dbReference type="AlphaFoldDB" id="A0AAV0GND9"/>
<reference evidence="2" key="1">
    <citation type="submission" date="2022-08" db="EMBL/GenBank/DDBJ databases">
        <authorList>
            <person name="Gutierrez-Valencia J."/>
        </authorList>
    </citation>
    <scope>NUCLEOTIDE SEQUENCE</scope>
</reference>
<dbReference type="CDD" id="cd22160">
    <property type="entry name" value="F-box_AtFBL13-like"/>
    <property type="match status" value="1"/>
</dbReference>
<dbReference type="EMBL" id="CAMGYJ010000002">
    <property type="protein sequence ID" value="CAI0374517.1"/>
    <property type="molecule type" value="Genomic_DNA"/>
</dbReference>
<dbReference type="PANTHER" id="PTHR34223:SF51">
    <property type="entry name" value="OS06G0556300 PROTEIN"/>
    <property type="match status" value="1"/>
</dbReference>
<dbReference type="PROSITE" id="PS50181">
    <property type="entry name" value="FBOX"/>
    <property type="match status" value="1"/>
</dbReference>
<proteinExistence type="predicted"/>
<dbReference type="InterPro" id="IPR032675">
    <property type="entry name" value="LRR_dom_sf"/>
</dbReference>
<gene>
    <name evidence="2" type="ORF">LITE_LOCUS237</name>
</gene>
<dbReference type="PANTHER" id="PTHR34223">
    <property type="entry name" value="OS11G0201299 PROTEIN"/>
    <property type="match status" value="1"/>
</dbReference>
<dbReference type="SUPFAM" id="SSF52047">
    <property type="entry name" value="RNI-like"/>
    <property type="match status" value="1"/>
</dbReference>
<dbReference type="InterPro" id="IPR053781">
    <property type="entry name" value="F-box_AtFBL13-like"/>
</dbReference>
<dbReference type="Proteomes" id="UP001154282">
    <property type="component" value="Unassembled WGS sequence"/>
</dbReference>
<name>A0AAV0GND9_9ROSI</name>
<accession>A0AAV0GND9</accession>
<keyword evidence="3" id="KW-1185">Reference proteome</keyword>
<dbReference type="InterPro" id="IPR036047">
    <property type="entry name" value="F-box-like_dom_sf"/>
</dbReference>